<evidence type="ECO:0000313" key="9">
    <source>
        <dbReference type="EMBL" id="GAA3785118.1"/>
    </source>
</evidence>
<dbReference type="SUPFAM" id="SSF47336">
    <property type="entry name" value="ACP-like"/>
    <property type="match status" value="1"/>
</dbReference>
<accession>A0ABP7H595</accession>
<dbReference type="Gene3D" id="1.10.1200.10">
    <property type="entry name" value="ACP-like"/>
    <property type="match status" value="1"/>
</dbReference>
<name>A0ABP7H595_9ACTN</name>
<dbReference type="PANTHER" id="PTHR20863">
    <property type="entry name" value="ACYL CARRIER PROTEIN"/>
    <property type="match status" value="1"/>
</dbReference>
<feature type="domain" description="Carrier" evidence="8">
    <location>
        <begin position="7"/>
        <end position="82"/>
    </location>
</feature>
<reference evidence="10" key="1">
    <citation type="journal article" date="2019" name="Int. J. Syst. Evol. Microbiol.">
        <title>The Global Catalogue of Microorganisms (GCM) 10K type strain sequencing project: providing services to taxonomists for standard genome sequencing and annotation.</title>
        <authorList>
            <consortium name="The Broad Institute Genomics Platform"/>
            <consortium name="The Broad Institute Genome Sequencing Center for Infectious Disease"/>
            <person name="Wu L."/>
            <person name="Ma J."/>
        </authorList>
    </citation>
    <scope>NUCLEOTIDE SEQUENCE [LARGE SCALE GENOMIC DNA]</scope>
    <source>
        <strain evidence="10">JCM 17138</strain>
    </source>
</reference>
<keyword evidence="10" id="KW-1185">Reference proteome</keyword>
<evidence type="ECO:0000259" key="8">
    <source>
        <dbReference type="PROSITE" id="PS50075"/>
    </source>
</evidence>
<keyword evidence="6 7" id="KW-0275">Fatty acid biosynthesis</keyword>
<protein>
    <recommendedName>
        <fullName evidence="7">Acyl carrier protein</fullName>
        <shortName evidence="7">ACP</shortName>
    </recommendedName>
</protein>
<sequence length="85" mass="9144">MPVMQTHVAADRLREIVAEVLEIDMAEIQVDSLFYDDLAADSLEKVEIAVRIEREFGVSVEAEDGAALSSVSAALTLLRAKGVVG</sequence>
<comment type="similarity">
    <text evidence="7">Belongs to the acyl carrier protein (ACP) family.</text>
</comment>
<dbReference type="EMBL" id="BAABDE010000008">
    <property type="protein sequence ID" value="GAA3785118.1"/>
    <property type="molecule type" value="Genomic_DNA"/>
</dbReference>
<gene>
    <name evidence="7" type="primary">acpP</name>
    <name evidence="9" type="ORF">GCM10022403_019880</name>
</gene>
<dbReference type="PANTHER" id="PTHR20863:SF76">
    <property type="entry name" value="CARRIER DOMAIN-CONTAINING PROTEIN"/>
    <property type="match status" value="1"/>
</dbReference>
<feature type="modified residue" description="O-(pantetheine 4'-phosphoryl)serine" evidence="7">
    <location>
        <position position="42"/>
    </location>
</feature>
<comment type="caution">
    <text evidence="9">The sequence shown here is derived from an EMBL/GenBank/DDBJ whole genome shotgun (WGS) entry which is preliminary data.</text>
</comment>
<evidence type="ECO:0000256" key="7">
    <source>
        <dbReference type="HAMAP-Rule" id="MF_01217"/>
    </source>
</evidence>
<evidence type="ECO:0000256" key="1">
    <source>
        <dbReference type="ARBA" id="ARBA00022450"/>
    </source>
</evidence>
<comment type="subcellular location">
    <subcellularLocation>
        <location evidence="7">Cytoplasm</location>
    </subcellularLocation>
</comment>
<comment type="pathway">
    <text evidence="7">Lipid metabolism; fatty acid biosynthesis.</text>
</comment>
<keyword evidence="1 7" id="KW-0596">Phosphopantetheine</keyword>
<evidence type="ECO:0000256" key="4">
    <source>
        <dbReference type="ARBA" id="ARBA00022832"/>
    </source>
</evidence>
<dbReference type="InterPro" id="IPR009081">
    <property type="entry name" value="PP-bd_ACP"/>
</dbReference>
<dbReference type="Pfam" id="PF00550">
    <property type="entry name" value="PP-binding"/>
    <property type="match status" value="1"/>
</dbReference>
<keyword evidence="4 7" id="KW-0276">Fatty acid metabolism</keyword>
<keyword evidence="7" id="KW-0963">Cytoplasm</keyword>
<evidence type="ECO:0000256" key="5">
    <source>
        <dbReference type="ARBA" id="ARBA00023098"/>
    </source>
</evidence>
<evidence type="ECO:0000256" key="3">
    <source>
        <dbReference type="ARBA" id="ARBA00022553"/>
    </source>
</evidence>
<comment type="PTM">
    <text evidence="7">4'-phosphopantetheine is transferred from CoA to a specific serine of apo-ACP by AcpS. This modification is essential for activity because fatty acids are bound in thioester linkage to the sulfhydryl of the prosthetic group.</text>
</comment>
<dbReference type="HAMAP" id="MF_01217">
    <property type="entry name" value="Acyl_carrier"/>
    <property type="match status" value="1"/>
</dbReference>
<proteinExistence type="inferred from homology"/>
<organism evidence="9 10">
    <name type="scientific">Streptomyces coacervatus</name>
    <dbReference type="NCBI Taxonomy" id="647381"/>
    <lineage>
        <taxon>Bacteria</taxon>
        <taxon>Bacillati</taxon>
        <taxon>Actinomycetota</taxon>
        <taxon>Actinomycetes</taxon>
        <taxon>Kitasatosporales</taxon>
        <taxon>Streptomycetaceae</taxon>
        <taxon>Streptomyces</taxon>
    </lineage>
</organism>
<dbReference type="Proteomes" id="UP001501009">
    <property type="component" value="Unassembled WGS sequence"/>
</dbReference>
<keyword evidence="5 7" id="KW-0443">Lipid metabolism</keyword>
<evidence type="ECO:0000256" key="2">
    <source>
        <dbReference type="ARBA" id="ARBA00022516"/>
    </source>
</evidence>
<dbReference type="PROSITE" id="PS50075">
    <property type="entry name" value="CARRIER"/>
    <property type="match status" value="1"/>
</dbReference>
<comment type="function">
    <text evidence="7">Carrier of the growing fatty acid chain in fatty acid biosynthesis.</text>
</comment>
<evidence type="ECO:0000256" key="6">
    <source>
        <dbReference type="ARBA" id="ARBA00023160"/>
    </source>
</evidence>
<evidence type="ECO:0000313" key="10">
    <source>
        <dbReference type="Proteomes" id="UP001501009"/>
    </source>
</evidence>
<keyword evidence="3 7" id="KW-0597">Phosphoprotein</keyword>
<dbReference type="InterPro" id="IPR036736">
    <property type="entry name" value="ACP-like_sf"/>
</dbReference>
<keyword evidence="2 7" id="KW-0444">Lipid biosynthesis</keyword>
<dbReference type="InterPro" id="IPR003231">
    <property type="entry name" value="ACP"/>
</dbReference>